<dbReference type="Pfam" id="PF01026">
    <property type="entry name" value="TatD_DNase"/>
    <property type="match status" value="1"/>
</dbReference>
<dbReference type="eggNOG" id="COG0084">
    <property type="taxonomic scope" value="Bacteria"/>
</dbReference>
<keyword evidence="2" id="KW-1185">Reference proteome</keyword>
<dbReference type="Gene3D" id="3.20.20.140">
    <property type="entry name" value="Metal-dependent hydrolases"/>
    <property type="match status" value="1"/>
</dbReference>
<dbReference type="AlphaFoldDB" id="H9UMB4"/>
<protein>
    <submittedName>
        <fullName evidence="1">Mg-dependent DNase</fullName>
    </submittedName>
</protein>
<dbReference type="RefSeq" id="WP_014456639.1">
    <property type="nucleotide sequence ID" value="NC_017098.1"/>
</dbReference>
<evidence type="ECO:0000313" key="1">
    <source>
        <dbReference type="EMBL" id="AFG38657.1"/>
    </source>
</evidence>
<dbReference type="SUPFAM" id="SSF51556">
    <property type="entry name" value="Metallo-dependent hydrolases"/>
    <property type="match status" value="1"/>
</dbReference>
<reference evidence="2" key="1">
    <citation type="journal article" date="2013" name="Stand. Genomic Sci.">
        <title>Complete genome sequence of the halophilic bacterium Spirochaeta africana type strain (Z-7692(T)) from the alkaline Lake Magadi in the East African Rift.</title>
        <authorList>
            <person name="Liolos K."/>
            <person name="Abt B."/>
            <person name="Scheuner C."/>
            <person name="Teshima H."/>
            <person name="Held B."/>
            <person name="Lapidus A."/>
            <person name="Nolan M."/>
            <person name="Lucas S."/>
            <person name="Deshpande S."/>
            <person name="Cheng J.F."/>
            <person name="Tapia R."/>
            <person name="Goodwin L.A."/>
            <person name="Pitluck S."/>
            <person name="Pagani I."/>
            <person name="Ivanova N."/>
            <person name="Mavromatis K."/>
            <person name="Mikhailova N."/>
            <person name="Huntemann M."/>
            <person name="Pati A."/>
            <person name="Chen A."/>
            <person name="Palaniappan K."/>
            <person name="Land M."/>
            <person name="Rohde M."/>
            <person name="Tindall B.J."/>
            <person name="Detter J.C."/>
            <person name="Goker M."/>
            <person name="Bristow J."/>
            <person name="Eisen J.A."/>
            <person name="Markowitz V."/>
            <person name="Hugenholtz P."/>
            <person name="Woyke T."/>
            <person name="Klenk H.P."/>
            <person name="Kyrpides N.C."/>
        </authorList>
    </citation>
    <scope>NUCLEOTIDE SEQUENCE</scope>
    <source>
        <strain evidence="2">ATCC 700263 / DSM 8902 / Z-7692</strain>
    </source>
</reference>
<dbReference type="KEGG" id="sfc:Spiaf_2631"/>
<evidence type="ECO:0000313" key="2">
    <source>
        <dbReference type="Proteomes" id="UP000007383"/>
    </source>
</evidence>
<dbReference type="HOGENOM" id="CLU_031506_0_0_12"/>
<name>H9UMB4_SPIAZ</name>
<organism evidence="1 2">
    <name type="scientific">Spirochaeta africana (strain ATCC 700263 / DSM 8902 / Z-7692)</name>
    <dbReference type="NCBI Taxonomy" id="889378"/>
    <lineage>
        <taxon>Bacteria</taxon>
        <taxon>Pseudomonadati</taxon>
        <taxon>Spirochaetota</taxon>
        <taxon>Spirochaetia</taxon>
        <taxon>Spirochaetales</taxon>
        <taxon>Spirochaetaceae</taxon>
        <taxon>Spirochaeta</taxon>
    </lineage>
</organism>
<dbReference type="InterPro" id="IPR001130">
    <property type="entry name" value="TatD-like"/>
</dbReference>
<gene>
    <name evidence="1" type="ordered locus">Spiaf_2631</name>
</gene>
<dbReference type="GO" id="GO:0016788">
    <property type="term" value="F:hydrolase activity, acting on ester bonds"/>
    <property type="evidence" value="ECO:0007669"/>
    <property type="project" value="InterPro"/>
</dbReference>
<dbReference type="PANTHER" id="PTHR47176">
    <property type="entry name" value="OSJNBA0020J04.13 PROTEIN"/>
    <property type="match status" value="1"/>
</dbReference>
<dbReference type="STRING" id="889378.Spiaf_2631"/>
<dbReference type="OrthoDB" id="9810005at2"/>
<proteinExistence type="predicted"/>
<dbReference type="PATRIC" id="fig|889378.3.peg.2604"/>
<dbReference type="PANTHER" id="PTHR47176:SF1">
    <property type="entry name" value="OS04G0577500 PROTEIN"/>
    <property type="match status" value="1"/>
</dbReference>
<dbReference type="InterPro" id="IPR032466">
    <property type="entry name" value="Metal_Hydrolase"/>
</dbReference>
<accession>H9UMB4</accession>
<sequence>MLLDAHLHCPDPDTAIPPTGEFWVNAASPDDWSTVLTLTRTYPNIRGFIGLHPWHTAEAPTGWLPRLAQLLRGHPALGIGEIGLDRCGRHAATLPRQQEVLRQQLQLAVELRRPVSLHCCRAYAILVGELQEIAATRQPIQPDRAGPLKGLIHRFAAGLPELQQLCELGLHISFHPSLAEANPGQQALLRHCPRERLLLETDAQHGPDMQVLQQHYDQAAAILGISRTALAQKVHKNGTICTNTGPAGR</sequence>
<dbReference type="Proteomes" id="UP000007383">
    <property type="component" value="Chromosome"/>
</dbReference>
<dbReference type="EMBL" id="CP003282">
    <property type="protein sequence ID" value="AFG38657.1"/>
    <property type="molecule type" value="Genomic_DNA"/>
</dbReference>